<dbReference type="KEGG" id="dti:Desti_1413"/>
<keyword evidence="1" id="KW-0547">Nucleotide-binding</keyword>
<dbReference type="SUPFAM" id="SSF46689">
    <property type="entry name" value="Homeodomain-like"/>
    <property type="match status" value="1"/>
</dbReference>
<gene>
    <name evidence="8" type="ordered locus">Desti_1413</name>
</gene>
<dbReference type="InterPro" id="IPR027417">
    <property type="entry name" value="P-loop_NTPase"/>
</dbReference>
<dbReference type="Pfam" id="PF02954">
    <property type="entry name" value="HTH_8"/>
    <property type="match status" value="1"/>
</dbReference>
<evidence type="ECO:0000256" key="2">
    <source>
        <dbReference type="ARBA" id="ARBA00022840"/>
    </source>
</evidence>
<evidence type="ECO:0000313" key="8">
    <source>
        <dbReference type="EMBL" id="AFM24125.1"/>
    </source>
</evidence>
<evidence type="ECO:0000313" key="9">
    <source>
        <dbReference type="Proteomes" id="UP000006055"/>
    </source>
</evidence>
<dbReference type="InterPro" id="IPR025944">
    <property type="entry name" value="Sigma_54_int_dom_CS"/>
</dbReference>
<dbReference type="FunFam" id="3.40.50.300:FF:000006">
    <property type="entry name" value="DNA-binding transcriptional regulator NtrC"/>
    <property type="match status" value="1"/>
</dbReference>
<accession>I4C3I4</accession>
<dbReference type="InterPro" id="IPR058031">
    <property type="entry name" value="AAA_lid_NorR"/>
</dbReference>
<dbReference type="STRING" id="706587.Desti_1413"/>
<keyword evidence="2" id="KW-0067">ATP-binding</keyword>
<dbReference type="InterPro" id="IPR025662">
    <property type="entry name" value="Sigma_54_int_dom_ATP-bd_1"/>
</dbReference>
<dbReference type="HOGENOM" id="CLU_000445_95_2_7"/>
<dbReference type="InterPro" id="IPR009057">
    <property type="entry name" value="Homeodomain-like_sf"/>
</dbReference>
<organism evidence="8 9">
    <name type="scientific">Desulfomonile tiedjei (strain ATCC 49306 / DSM 6799 / DCB-1)</name>
    <dbReference type="NCBI Taxonomy" id="706587"/>
    <lineage>
        <taxon>Bacteria</taxon>
        <taxon>Pseudomonadati</taxon>
        <taxon>Thermodesulfobacteriota</taxon>
        <taxon>Desulfomonilia</taxon>
        <taxon>Desulfomonilales</taxon>
        <taxon>Desulfomonilaceae</taxon>
        <taxon>Desulfomonile</taxon>
    </lineage>
</organism>
<dbReference type="Pfam" id="PF25601">
    <property type="entry name" value="AAA_lid_14"/>
    <property type="match status" value="1"/>
</dbReference>
<dbReference type="AlphaFoldDB" id="I4C3I4"/>
<dbReference type="Gene3D" id="1.10.10.60">
    <property type="entry name" value="Homeodomain-like"/>
    <property type="match status" value="1"/>
</dbReference>
<keyword evidence="9" id="KW-1185">Reference proteome</keyword>
<evidence type="ECO:0000256" key="6">
    <source>
        <dbReference type="ARBA" id="ARBA00023163"/>
    </source>
</evidence>
<dbReference type="GO" id="GO:0043565">
    <property type="term" value="F:sequence-specific DNA binding"/>
    <property type="evidence" value="ECO:0007669"/>
    <property type="project" value="InterPro"/>
</dbReference>
<dbReference type="SUPFAM" id="SSF52540">
    <property type="entry name" value="P-loop containing nucleoside triphosphate hydrolases"/>
    <property type="match status" value="1"/>
</dbReference>
<dbReference type="InterPro" id="IPR002197">
    <property type="entry name" value="HTH_Fis"/>
</dbReference>
<name>I4C3I4_DESTA</name>
<dbReference type="InterPro" id="IPR025943">
    <property type="entry name" value="Sigma_54_int_dom_ATP-bd_2"/>
</dbReference>
<dbReference type="Gene3D" id="1.10.8.60">
    <property type="match status" value="1"/>
</dbReference>
<protein>
    <submittedName>
        <fullName evidence="8">Transcriptional regulator containing GAF, AAA-type ATPase, and DNA binding domains</fullName>
    </submittedName>
</protein>
<keyword evidence="4" id="KW-0238">DNA-binding</keyword>
<evidence type="ECO:0000256" key="5">
    <source>
        <dbReference type="ARBA" id="ARBA00023159"/>
    </source>
</evidence>
<dbReference type="PROSITE" id="PS00688">
    <property type="entry name" value="SIGMA54_INTERACT_3"/>
    <property type="match status" value="1"/>
</dbReference>
<dbReference type="GO" id="GO:0006355">
    <property type="term" value="P:regulation of DNA-templated transcription"/>
    <property type="evidence" value="ECO:0007669"/>
    <property type="project" value="InterPro"/>
</dbReference>
<dbReference type="PROSITE" id="PS00676">
    <property type="entry name" value="SIGMA54_INTERACT_2"/>
    <property type="match status" value="1"/>
</dbReference>
<dbReference type="Gene3D" id="3.40.50.300">
    <property type="entry name" value="P-loop containing nucleotide triphosphate hydrolases"/>
    <property type="match status" value="1"/>
</dbReference>
<sequence length="556" mass="61707">MAQSSLKDDFDFFRQAVHAISSTLNLEQAMVSIFHFLKRHFPLEAVSMHSLSLRMSALHLLFLVIRGRFHYLDELIPLGEGAVNYLQNLEREVRITSKPHSEQTEVSKLHSLAISPYLPQKDRAYLVALLSTEQGPVGHLALIGSRPGCFNAEHERKLDILIPVLSLAMINLQSHREVTELQRRLEIANLGLAAEMRRLSETPMIGARHGLRRVMDAVAQLAGRDVPVLILGETGTGKELIANAIHRVSSRHEAPYLKVNCGAIPDTLIDSELFGHEKGAFTGAVTGRPGRFEQAHGGTLFLDEVGDMPPHAQTRFLRVLQDGIIQRVGGSRVRSVDVRIIAATHRNLKAMVEAGTFREDLYYRLNVFPLAIPSLRERSQDIPSLIHYYVGRISRRLRLSQTPQLDAESLPKLLAYSWPGNVRELENLVERALILNPQGPLRLHTHLPLESGSKAGEPMVEMTQPQLVVSHPRKSPANGDKSLAREFLSDPTGPSNDSLPTLDQAMTDHILHALRQCGGKIHGPKGAAEVLGVNPSTLRKRMDKLGIPYGRKRACG</sequence>
<reference evidence="9" key="1">
    <citation type="submission" date="2012-06" db="EMBL/GenBank/DDBJ databases">
        <title>Complete sequence of chromosome of Desulfomonile tiedjei DSM 6799.</title>
        <authorList>
            <person name="Lucas S."/>
            <person name="Copeland A."/>
            <person name="Lapidus A."/>
            <person name="Glavina del Rio T."/>
            <person name="Dalin E."/>
            <person name="Tice H."/>
            <person name="Bruce D."/>
            <person name="Goodwin L."/>
            <person name="Pitluck S."/>
            <person name="Peters L."/>
            <person name="Ovchinnikova G."/>
            <person name="Zeytun A."/>
            <person name="Lu M."/>
            <person name="Kyrpides N."/>
            <person name="Mavromatis K."/>
            <person name="Ivanova N."/>
            <person name="Brettin T."/>
            <person name="Detter J.C."/>
            <person name="Han C."/>
            <person name="Larimer F."/>
            <person name="Land M."/>
            <person name="Hauser L."/>
            <person name="Markowitz V."/>
            <person name="Cheng J.-F."/>
            <person name="Hugenholtz P."/>
            <person name="Woyke T."/>
            <person name="Wu D."/>
            <person name="Spring S."/>
            <person name="Schroeder M."/>
            <person name="Brambilla E."/>
            <person name="Klenk H.-P."/>
            <person name="Eisen J.A."/>
        </authorList>
    </citation>
    <scope>NUCLEOTIDE SEQUENCE [LARGE SCALE GENOMIC DNA]</scope>
    <source>
        <strain evidence="9">ATCC 49306 / DSM 6799 / DCB-1</strain>
    </source>
</reference>
<dbReference type="Gene3D" id="3.30.450.40">
    <property type="match status" value="1"/>
</dbReference>
<keyword evidence="5" id="KW-0010">Activator</keyword>
<evidence type="ECO:0000256" key="1">
    <source>
        <dbReference type="ARBA" id="ARBA00022741"/>
    </source>
</evidence>
<keyword evidence="6" id="KW-0804">Transcription</keyword>
<dbReference type="InterPro" id="IPR002078">
    <property type="entry name" value="Sigma_54_int"/>
</dbReference>
<dbReference type="SMART" id="SM00382">
    <property type="entry name" value="AAA"/>
    <property type="match status" value="1"/>
</dbReference>
<dbReference type="Pfam" id="PF00158">
    <property type="entry name" value="Sigma54_activat"/>
    <property type="match status" value="1"/>
</dbReference>
<dbReference type="InterPro" id="IPR029016">
    <property type="entry name" value="GAF-like_dom_sf"/>
</dbReference>
<keyword evidence="3" id="KW-0805">Transcription regulation</keyword>
<evidence type="ECO:0000259" key="7">
    <source>
        <dbReference type="PROSITE" id="PS50045"/>
    </source>
</evidence>
<dbReference type="Proteomes" id="UP000006055">
    <property type="component" value="Chromosome"/>
</dbReference>
<dbReference type="PANTHER" id="PTHR32071">
    <property type="entry name" value="TRANSCRIPTIONAL REGULATORY PROTEIN"/>
    <property type="match status" value="1"/>
</dbReference>
<dbReference type="PROSITE" id="PS00675">
    <property type="entry name" value="SIGMA54_INTERACT_1"/>
    <property type="match status" value="1"/>
</dbReference>
<dbReference type="PANTHER" id="PTHR32071:SF117">
    <property type="entry name" value="PTS-DEPENDENT DIHYDROXYACETONE KINASE OPERON REGULATORY PROTEIN-RELATED"/>
    <property type="match status" value="1"/>
</dbReference>
<dbReference type="PROSITE" id="PS50045">
    <property type="entry name" value="SIGMA54_INTERACT_4"/>
    <property type="match status" value="1"/>
</dbReference>
<dbReference type="CDD" id="cd00009">
    <property type="entry name" value="AAA"/>
    <property type="match status" value="1"/>
</dbReference>
<proteinExistence type="predicted"/>
<evidence type="ECO:0000256" key="4">
    <source>
        <dbReference type="ARBA" id="ARBA00023125"/>
    </source>
</evidence>
<feature type="domain" description="Sigma-54 factor interaction" evidence="7">
    <location>
        <begin position="204"/>
        <end position="434"/>
    </location>
</feature>
<dbReference type="eggNOG" id="COG2204">
    <property type="taxonomic scope" value="Bacteria"/>
</dbReference>
<dbReference type="SUPFAM" id="SSF55781">
    <property type="entry name" value="GAF domain-like"/>
    <property type="match status" value="1"/>
</dbReference>
<dbReference type="EMBL" id="CP003360">
    <property type="protein sequence ID" value="AFM24125.1"/>
    <property type="molecule type" value="Genomic_DNA"/>
</dbReference>
<evidence type="ECO:0000256" key="3">
    <source>
        <dbReference type="ARBA" id="ARBA00023015"/>
    </source>
</evidence>
<dbReference type="GO" id="GO:0005524">
    <property type="term" value="F:ATP binding"/>
    <property type="evidence" value="ECO:0007669"/>
    <property type="project" value="UniProtKB-KW"/>
</dbReference>
<dbReference type="RefSeq" id="WP_014809275.1">
    <property type="nucleotide sequence ID" value="NC_018025.1"/>
</dbReference>
<dbReference type="OrthoDB" id="9763792at2"/>
<dbReference type="InterPro" id="IPR003593">
    <property type="entry name" value="AAA+_ATPase"/>
</dbReference>